<dbReference type="Proteomes" id="UP001049518">
    <property type="component" value="Chromosome"/>
</dbReference>
<feature type="compositionally biased region" description="Polar residues" evidence="1">
    <location>
        <begin position="55"/>
        <end position="66"/>
    </location>
</feature>
<dbReference type="EMBL" id="CP059572">
    <property type="protein sequence ID" value="QXJ25840.1"/>
    <property type="molecule type" value="Genomic_DNA"/>
</dbReference>
<dbReference type="RefSeq" id="WP_231332049.1">
    <property type="nucleotide sequence ID" value="NZ_CP059572.1"/>
</dbReference>
<sequence length="94" mass="10220">MIERADGHRRLLVHQINTSAFLPSGSVITGRLGHSMLCTATEVTGLCHADVGPLRTSSGDDWSHQTIGGYRRHPGQQALRRLNKPAPPDPRTSV</sequence>
<protein>
    <submittedName>
        <fullName evidence="2">Uncharacterized protein</fullName>
    </submittedName>
</protein>
<evidence type="ECO:0000313" key="2">
    <source>
        <dbReference type="EMBL" id="QXJ25840.1"/>
    </source>
</evidence>
<reference evidence="2" key="1">
    <citation type="submission" date="2020-07" db="EMBL/GenBank/DDBJ databases">
        <authorList>
            <person name="Tarantini F.S."/>
            <person name="Hong K.W."/>
            <person name="Chan K.G."/>
        </authorList>
    </citation>
    <scope>NUCLEOTIDE SEQUENCE</scope>
    <source>
        <strain evidence="2">32-07</strain>
    </source>
</reference>
<keyword evidence="3" id="KW-1185">Reference proteome</keyword>
<evidence type="ECO:0000313" key="3">
    <source>
        <dbReference type="Proteomes" id="UP001049518"/>
    </source>
</evidence>
<accession>A0ABX8R431</accession>
<proteinExistence type="predicted"/>
<name>A0ABX8R431_9ACTN</name>
<gene>
    <name evidence="2" type="ORF">AGRA3207_007401</name>
</gene>
<feature type="region of interest" description="Disordered" evidence="1">
    <location>
        <begin position="53"/>
        <end position="94"/>
    </location>
</feature>
<organism evidence="2 3">
    <name type="scientific">Actinomadura graeca</name>
    <dbReference type="NCBI Taxonomy" id="2750812"/>
    <lineage>
        <taxon>Bacteria</taxon>
        <taxon>Bacillati</taxon>
        <taxon>Actinomycetota</taxon>
        <taxon>Actinomycetes</taxon>
        <taxon>Streptosporangiales</taxon>
        <taxon>Thermomonosporaceae</taxon>
        <taxon>Actinomadura</taxon>
    </lineage>
</organism>
<evidence type="ECO:0000256" key="1">
    <source>
        <dbReference type="SAM" id="MobiDB-lite"/>
    </source>
</evidence>
<feature type="compositionally biased region" description="Pro residues" evidence="1">
    <location>
        <begin position="85"/>
        <end position="94"/>
    </location>
</feature>